<name>A0A0L8G1V1_OCTBM</name>
<organism evidence="1">
    <name type="scientific">Octopus bimaculoides</name>
    <name type="common">California two-spotted octopus</name>
    <dbReference type="NCBI Taxonomy" id="37653"/>
    <lineage>
        <taxon>Eukaryota</taxon>
        <taxon>Metazoa</taxon>
        <taxon>Spiralia</taxon>
        <taxon>Lophotrochozoa</taxon>
        <taxon>Mollusca</taxon>
        <taxon>Cephalopoda</taxon>
        <taxon>Coleoidea</taxon>
        <taxon>Octopodiformes</taxon>
        <taxon>Octopoda</taxon>
        <taxon>Incirrata</taxon>
        <taxon>Octopodidae</taxon>
        <taxon>Octopus</taxon>
    </lineage>
</organism>
<dbReference type="AlphaFoldDB" id="A0A0L8G1V1"/>
<reference evidence="1" key="1">
    <citation type="submission" date="2015-07" db="EMBL/GenBank/DDBJ databases">
        <title>MeaNS - Measles Nucleotide Surveillance Program.</title>
        <authorList>
            <person name="Tran T."/>
            <person name="Druce J."/>
        </authorList>
    </citation>
    <scope>NUCLEOTIDE SEQUENCE</scope>
    <source>
        <strain evidence="1">UCB-OBI-ISO-001</strain>
        <tissue evidence="1">Gonad</tissue>
    </source>
</reference>
<gene>
    <name evidence="1" type="ORF">OCBIM_22001845mg</name>
</gene>
<proteinExistence type="predicted"/>
<sequence length="69" mass="8078">MLQTEIMIYFYDILMQYINNSVFDHHLSQLFQRHSSGSSSQTFFIALSSSSTNEHCLPSLYTTFVRYSL</sequence>
<dbReference type="EMBL" id="KQ424446">
    <property type="protein sequence ID" value="KOF70996.1"/>
    <property type="molecule type" value="Genomic_DNA"/>
</dbReference>
<evidence type="ECO:0000313" key="1">
    <source>
        <dbReference type="EMBL" id="KOF70996.1"/>
    </source>
</evidence>
<protein>
    <submittedName>
        <fullName evidence="1">Uncharacterized protein</fullName>
    </submittedName>
</protein>
<accession>A0A0L8G1V1</accession>